<evidence type="ECO:0000313" key="2">
    <source>
        <dbReference type="Proteomes" id="UP000315995"/>
    </source>
</evidence>
<name>A0A4Y6PQY2_PERCE</name>
<dbReference type="AlphaFoldDB" id="A0A4Y6PQY2"/>
<dbReference type="EMBL" id="CP041186">
    <property type="protein sequence ID" value="QDG50195.1"/>
    <property type="molecule type" value="Genomic_DNA"/>
</dbReference>
<proteinExistence type="predicted"/>
<reference evidence="1 2" key="1">
    <citation type="submission" date="2019-06" db="EMBL/GenBank/DDBJ databases">
        <title>Persicimonas caeni gen. nov., sp. nov., a predatory bacterium isolated from solar saltern.</title>
        <authorList>
            <person name="Wang S."/>
        </authorList>
    </citation>
    <scope>NUCLEOTIDE SEQUENCE [LARGE SCALE GENOMIC DNA]</scope>
    <source>
        <strain evidence="1 2">YN101</strain>
    </source>
</reference>
<gene>
    <name evidence="1" type="ORF">FIV42_05460</name>
</gene>
<sequence>MKKNERLLRLYELLSEAAAQEREFTIHEAIKRIGYKKSTIKTYLSKKLHSYVNQSASNSDSYRIAAPLPKSEEAFLSLMTQRAKAPPTKEENLAASLLERSRDAFTGNRPADLVLEHLSPSPA</sequence>
<dbReference type="Proteomes" id="UP000315995">
    <property type="component" value="Chromosome"/>
</dbReference>
<dbReference type="RefSeq" id="WP_141196691.1">
    <property type="nucleotide sequence ID" value="NZ_CP041186.1"/>
</dbReference>
<organism evidence="1 2">
    <name type="scientific">Persicimonas caeni</name>
    <dbReference type="NCBI Taxonomy" id="2292766"/>
    <lineage>
        <taxon>Bacteria</taxon>
        <taxon>Deltaproteobacteria</taxon>
        <taxon>Bradymonadales</taxon>
        <taxon>Bradymonadaceae</taxon>
        <taxon>Persicimonas</taxon>
    </lineage>
</organism>
<keyword evidence="2" id="KW-1185">Reference proteome</keyword>
<evidence type="ECO:0000313" key="1">
    <source>
        <dbReference type="EMBL" id="QDG50195.1"/>
    </source>
</evidence>
<accession>A0A4Y6PQY2</accession>
<accession>A0A5B8Y5V9</accession>
<protein>
    <submittedName>
        <fullName evidence="1">Uncharacterized protein</fullName>
    </submittedName>
</protein>